<dbReference type="Proteomes" id="UP001500831">
    <property type="component" value="Unassembled WGS sequence"/>
</dbReference>
<accession>A0ABN3VRK4</accession>
<reference evidence="1 2" key="1">
    <citation type="journal article" date="2019" name="Int. J. Syst. Evol. Microbiol.">
        <title>The Global Catalogue of Microorganisms (GCM) 10K type strain sequencing project: providing services to taxonomists for standard genome sequencing and annotation.</title>
        <authorList>
            <consortium name="The Broad Institute Genomics Platform"/>
            <consortium name="The Broad Institute Genome Sequencing Center for Infectious Disease"/>
            <person name="Wu L."/>
            <person name="Ma J."/>
        </authorList>
    </citation>
    <scope>NUCLEOTIDE SEQUENCE [LARGE SCALE GENOMIC DNA]</scope>
    <source>
        <strain evidence="1 2">JCM 6242</strain>
    </source>
</reference>
<comment type="caution">
    <text evidence="1">The sequence shown here is derived from an EMBL/GenBank/DDBJ whole genome shotgun (WGS) entry which is preliminary data.</text>
</comment>
<evidence type="ECO:0000313" key="1">
    <source>
        <dbReference type="EMBL" id="GAA2851229.1"/>
    </source>
</evidence>
<sequence>MSGATAADYAWFEEQYGGSLGVSGFCITFVRGLTPAEAFDRIGVTAGEGADADDFDLDEYPIIASTAIGGTILIEDNGFAGVQDHVAERLSRDTVTAAVFRNVNFDQQFVYAENGRVVLQFEPDGPDARWGGSERMLAHMRDLGMPLNEFDDPDEHYLLTAFALAERATGVRLLPTHIEEPALIGTAEHLY</sequence>
<evidence type="ECO:0000313" key="2">
    <source>
        <dbReference type="Proteomes" id="UP001500831"/>
    </source>
</evidence>
<organism evidence="1 2">
    <name type="scientific">Streptosporangium fragile</name>
    <dbReference type="NCBI Taxonomy" id="46186"/>
    <lineage>
        <taxon>Bacteria</taxon>
        <taxon>Bacillati</taxon>
        <taxon>Actinomycetota</taxon>
        <taxon>Actinomycetes</taxon>
        <taxon>Streptosporangiales</taxon>
        <taxon>Streptosporangiaceae</taxon>
        <taxon>Streptosporangium</taxon>
    </lineage>
</organism>
<gene>
    <name evidence="1" type="ORF">GCM10010517_08800</name>
</gene>
<keyword evidence="2" id="KW-1185">Reference proteome</keyword>
<dbReference type="EMBL" id="BAAAVI010000004">
    <property type="protein sequence ID" value="GAA2851229.1"/>
    <property type="molecule type" value="Genomic_DNA"/>
</dbReference>
<dbReference type="InterPro" id="IPR045592">
    <property type="entry name" value="DUF6461"/>
</dbReference>
<dbReference type="RefSeq" id="WP_344968059.1">
    <property type="nucleotide sequence ID" value="NZ_BAAAVI010000004.1"/>
</dbReference>
<dbReference type="Pfam" id="PF20062">
    <property type="entry name" value="DUF6461"/>
    <property type="match status" value="1"/>
</dbReference>
<name>A0ABN3VRK4_9ACTN</name>
<protein>
    <submittedName>
        <fullName evidence="1">Uncharacterized protein</fullName>
    </submittedName>
</protein>
<proteinExistence type="predicted"/>